<dbReference type="AlphaFoldDB" id="A0AAR5Q8M3"/>
<evidence type="ECO:0000259" key="1">
    <source>
        <dbReference type="PROSITE" id="PS50003"/>
    </source>
</evidence>
<evidence type="ECO:0000313" key="3">
    <source>
        <dbReference type="EnsemblMetazoa" id="XP_019769579.1"/>
    </source>
</evidence>
<dbReference type="SMART" id="SM00233">
    <property type="entry name" value="PH"/>
    <property type="match status" value="1"/>
</dbReference>
<evidence type="ECO:0000259" key="2">
    <source>
        <dbReference type="PROSITE" id="PS50010"/>
    </source>
</evidence>
<reference evidence="3" key="2">
    <citation type="submission" date="2024-08" db="UniProtKB">
        <authorList>
            <consortium name="EnsemblMetazoa"/>
        </authorList>
    </citation>
    <scope>IDENTIFICATION</scope>
</reference>
<dbReference type="CDD" id="cd00160">
    <property type="entry name" value="RhoGEF"/>
    <property type="match status" value="1"/>
</dbReference>
<dbReference type="InterPro" id="IPR000219">
    <property type="entry name" value="DH_dom"/>
</dbReference>
<dbReference type="PROSITE" id="PS00741">
    <property type="entry name" value="DH_1"/>
    <property type="match status" value="1"/>
</dbReference>
<dbReference type="Gene3D" id="2.30.29.30">
    <property type="entry name" value="Pleckstrin-homology domain (PH domain)/Phosphotyrosine-binding domain (PTB)"/>
    <property type="match status" value="1"/>
</dbReference>
<organism evidence="3 4">
    <name type="scientific">Dendroctonus ponderosae</name>
    <name type="common">Mountain pine beetle</name>
    <dbReference type="NCBI Taxonomy" id="77166"/>
    <lineage>
        <taxon>Eukaryota</taxon>
        <taxon>Metazoa</taxon>
        <taxon>Ecdysozoa</taxon>
        <taxon>Arthropoda</taxon>
        <taxon>Hexapoda</taxon>
        <taxon>Insecta</taxon>
        <taxon>Pterygota</taxon>
        <taxon>Neoptera</taxon>
        <taxon>Endopterygota</taxon>
        <taxon>Coleoptera</taxon>
        <taxon>Polyphaga</taxon>
        <taxon>Cucujiformia</taxon>
        <taxon>Curculionidae</taxon>
        <taxon>Scolytinae</taxon>
        <taxon>Dendroctonus</taxon>
    </lineage>
</organism>
<dbReference type="Gene3D" id="1.20.900.10">
    <property type="entry name" value="Dbl homology (DH) domain"/>
    <property type="match status" value="1"/>
</dbReference>
<proteinExistence type="predicted"/>
<dbReference type="KEGG" id="dpa:109544030"/>
<evidence type="ECO:0000313" key="4">
    <source>
        <dbReference type="Proteomes" id="UP000019118"/>
    </source>
</evidence>
<dbReference type="PROSITE" id="PS50010">
    <property type="entry name" value="DH_2"/>
    <property type="match status" value="1"/>
</dbReference>
<dbReference type="CTD" id="38806"/>
<reference evidence="4" key="1">
    <citation type="journal article" date="2013" name="Genome Biol.">
        <title>Draft genome of the mountain pine beetle, Dendroctonus ponderosae Hopkins, a major forest pest.</title>
        <authorList>
            <person name="Keeling C.I."/>
            <person name="Yuen M.M."/>
            <person name="Liao N.Y."/>
            <person name="Docking T.R."/>
            <person name="Chan S.K."/>
            <person name="Taylor G.A."/>
            <person name="Palmquist D.L."/>
            <person name="Jackman S.D."/>
            <person name="Nguyen A."/>
            <person name="Li M."/>
            <person name="Henderson H."/>
            <person name="Janes J.K."/>
            <person name="Zhao Y."/>
            <person name="Pandoh P."/>
            <person name="Moore R."/>
            <person name="Sperling F.A."/>
            <person name="Huber D.P."/>
            <person name="Birol I."/>
            <person name="Jones S.J."/>
            <person name="Bohlmann J."/>
        </authorList>
    </citation>
    <scope>NUCLEOTIDE SEQUENCE</scope>
</reference>
<dbReference type="PANTHER" id="PTHR12673">
    <property type="entry name" value="FACIOGENITAL DYSPLASIA PROTEIN"/>
    <property type="match status" value="1"/>
</dbReference>
<protein>
    <recommendedName>
        <fullName evidence="5">DH domain-containing protein</fullName>
    </recommendedName>
</protein>
<name>A0AAR5Q8M3_DENPD</name>
<dbReference type="Pfam" id="PF00621">
    <property type="entry name" value="RhoGEF"/>
    <property type="match status" value="1"/>
</dbReference>
<dbReference type="SUPFAM" id="SSF50729">
    <property type="entry name" value="PH domain-like"/>
    <property type="match status" value="1"/>
</dbReference>
<dbReference type="GeneID" id="109544030"/>
<feature type="domain" description="PH" evidence="1">
    <location>
        <begin position="357"/>
        <end position="455"/>
    </location>
</feature>
<dbReference type="InterPro" id="IPR001849">
    <property type="entry name" value="PH_domain"/>
</dbReference>
<dbReference type="GO" id="GO:0005085">
    <property type="term" value="F:guanyl-nucleotide exchange factor activity"/>
    <property type="evidence" value="ECO:0007669"/>
    <property type="project" value="InterPro"/>
</dbReference>
<accession>A0AAR5Q8M3</accession>
<dbReference type="InterPro" id="IPR001331">
    <property type="entry name" value="GDS_CDC24_CS"/>
</dbReference>
<dbReference type="GO" id="GO:0005737">
    <property type="term" value="C:cytoplasm"/>
    <property type="evidence" value="ECO:0007669"/>
    <property type="project" value="TreeGrafter"/>
</dbReference>
<dbReference type="PANTHER" id="PTHR12673:SF159">
    <property type="entry name" value="LD03170P"/>
    <property type="match status" value="1"/>
</dbReference>
<keyword evidence="4" id="KW-1185">Reference proteome</keyword>
<dbReference type="Proteomes" id="UP000019118">
    <property type="component" value="Unassembled WGS sequence"/>
</dbReference>
<evidence type="ECO:0008006" key="5">
    <source>
        <dbReference type="Google" id="ProtNLM"/>
    </source>
</evidence>
<dbReference type="SMART" id="SM00325">
    <property type="entry name" value="RhoGEF"/>
    <property type="match status" value="1"/>
</dbReference>
<sequence>MKIKFLDPVCVISRLNSRFNGNLLFNRKFGAASSAVTTKAGVIMSNPQSPSKPSSDLPCPEIVVKLTRLSPKDDKKHTRGKTDQISTHVKAKKIKFDPHTPKASVELALELKQVINERNILTSKTRKRVFDCLDEIKSNSETERRDFKREKALLEIVNSEIKYVKQLETIIEFFMVPVQDKVLLKQDDYEILFGNIRTIYNINKELLEQLDQGFDHIPQAFNKIAPFLKLYSVYAYGFKNQLKILQNARSCNPAFAKFIENQETRPEVQIKLSALLITPIQRVPRYKLLLNQLLALTTPEDKHFALLKAFADCMRKIEDAASHINKVIEEQENAQRLLELQRYLRSGELNIVTPGRTLKKEGILHKMSTKQNTHSEKLYVVLMSDIIMFNKMKKEHLSIGSLKVTSIFPLNKSKVTEILDKGCLKISCQEEELILYHDQLSETTAWISSINQAIQCHLEDRKSLRKESSNRRAVKRKDINEYHEVGLSPGHPLKKRKLAPDEPATVTSKLPLRIAARKSIRSACNSTPIKLQSNPETAHEDVACFPSMEISHFSIDSNWKVNTEKQQLDTLTNSDTTITGCQYSELKPRRDLFVFGRKEQDQNVSKMGSFFKSVGSGIKGFFGFKS</sequence>
<dbReference type="InterPro" id="IPR051092">
    <property type="entry name" value="FYVE_RhoGEF_PH"/>
</dbReference>
<dbReference type="PROSITE" id="PS50003">
    <property type="entry name" value="PH_DOMAIN"/>
    <property type="match status" value="1"/>
</dbReference>
<dbReference type="InterPro" id="IPR035899">
    <property type="entry name" value="DBL_dom_sf"/>
</dbReference>
<dbReference type="InterPro" id="IPR011993">
    <property type="entry name" value="PH-like_dom_sf"/>
</dbReference>
<dbReference type="GO" id="GO:0035556">
    <property type="term" value="P:intracellular signal transduction"/>
    <property type="evidence" value="ECO:0007669"/>
    <property type="project" value="InterPro"/>
</dbReference>
<feature type="domain" description="DH" evidence="2">
    <location>
        <begin position="148"/>
        <end position="327"/>
    </location>
</feature>
<dbReference type="EnsemblMetazoa" id="XM_019914020.1">
    <property type="protein sequence ID" value="XP_019769579.1"/>
    <property type="gene ID" value="LOC109544030"/>
</dbReference>
<dbReference type="SUPFAM" id="SSF48065">
    <property type="entry name" value="DBL homology domain (DH-domain)"/>
    <property type="match status" value="1"/>
</dbReference>